<dbReference type="AlphaFoldDB" id="A0A1T5M0M5"/>
<dbReference type="Gene3D" id="3.10.450.50">
    <property type="match status" value="1"/>
</dbReference>
<dbReference type="InterPro" id="IPR032710">
    <property type="entry name" value="NTF2-like_dom_sf"/>
</dbReference>
<keyword evidence="2" id="KW-1185">Reference proteome</keyword>
<protein>
    <recommendedName>
        <fullName evidence="3">Nuclear transport factor 2 family protein</fullName>
    </recommendedName>
</protein>
<reference evidence="1 2" key="1">
    <citation type="submission" date="2017-02" db="EMBL/GenBank/DDBJ databases">
        <authorList>
            <person name="Peterson S.W."/>
        </authorList>
    </citation>
    <scope>NUCLEOTIDE SEQUENCE [LARGE SCALE GENOMIC DNA]</scope>
    <source>
        <strain evidence="1 2">P15</strain>
    </source>
</reference>
<name>A0A1T5M0M5_9GAMM</name>
<accession>A0A1T5M0M5</accession>
<evidence type="ECO:0000313" key="2">
    <source>
        <dbReference type="Proteomes" id="UP000190341"/>
    </source>
</evidence>
<sequence length="172" mass="19368">MRLLLVTARSIPFRMEKAKGYQSVMSRLTVIRRFAIAPVLLLALAACSSEPPEQALRTQLAQLQQAVEQGEVQDAMAQVSEDFSGPRGMDRAALHNLLRMQVLANRRVGVTTSPYQIQLREDSATVRFDAVLTGSAQGRWLPDQAQSYAVTLGWRLRDDQWSLYHADWQANR</sequence>
<dbReference type="Proteomes" id="UP000190341">
    <property type="component" value="Unassembled WGS sequence"/>
</dbReference>
<dbReference type="RefSeq" id="WP_229731095.1">
    <property type="nucleotide sequence ID" value="NZ_BMCL01000004.1"/>
</dbReference>
<evidence type="ECO:0008006" key="3">
    <source>
        <dbReference type="Google" id="ProtNLM"/>
    </source>
</evidence>
<proteinExistence type="predicted"/>
<evidence type="ECO:0000313" key="1">
    <source>
        <dbReference type="EMBL" id="SKC81766.1"/>
    </source>
</evidence>
<dbReference type="EMBL" id="FUZV01000002">
    <property type="protein sequence ID" value="SKC81766.1"/>
    <property type="molecule type" value="Genomic_DNA"/>
</dbReference>
<organism evidence="1 2">
    <name type="scientific">Pseudoxanthomonas indica</name>
    <dbReference type="NCBI Taxonomy" id="428993"/>
    <lineage>
        <taxon>Bacteria</taxon>
        <taxon>Pseudomonadati</taxon>
        <taxon>Pseudomonadota</taxon>
        <taxon>Gammaproteobacteria</taxon>
        <taxon>Lysobacterales</taxon>
        <taxon>Lysobacteraceae</taxon>
        <taxon>Pseudoxanthomonas</taxon>
    </lineage>
</organism>
<dbReference type="SUPFAM" id="SSF54427">
    <property type="entry name" value="NTF2-like"/>
    <property type="match status" value="1"/>
</dbReference>
<gene>
    <name evidence="1" type="ORF">SAMN06296058_3565</name>
</gene>